<dbReference type="SUPFAM" id="SSF56601">
    <property type="entry name" value="beta-lactamase/transpeptidase-like"/>
    <property type="match status" value="1"/>
</dbReference>
<evidence type="ECO:0000259" key="1">
    <source>
        <dbReference type="Pfam" id="PF00144"/>
    </source>
</evidence>
<dbReference type="InterPro" id="IPR012338">
    <property type="entry name" value="Beta-lactam/transpept-like"/>
</dbReference>
<feature type="domain" description="Beta-lactamase-related" evidence="1">
    <location>
        <begin position="68"/>
        <end position="335"/>
    </location>
</feature>
<dbReference type="Gene3D" id="3.40.710.10">
    <property type="entry name" value="DD-peptidase/beta-lactamase superfamily"/>
    <property type="match status" value="1"/>
</dbReference>
<dbReference type="Proteomes" id="UP000023541">
    <property type="component" value="Unassembled WGS sequence"/>
</dbReference>
<dbReference type="Pfam" id="PF00144">
    <property type="entry name" value="Beta-lactamase"/>
    <property type="match status" value="1"/>
</dbReference>
<name>A0A023BUU7_9FLAO</name>
<accession>A0A023BUU7</accession>
<dbReference type="PANTHER" id="PTHR43283:SF7">
    <property type="entry name" value="BETA-LACTAMASE-RELATED DOMAIN-CONTAINING PROTEIN"/>
    <property type="match status" value="1"/>
</dbReference>
<dbReference type="InterPro" id="IPR001466">
    <property type="entry name" value="Beta-lactam-related"/>
</dbReference>
<dbReference type="EMBL" id="AQRA01000005">
    <property type="protein sequence ID" value="EZH73776.1"/>
    <property type="molecule type" value="Genomic_DNA"/>
</dbReference>
<dbReference type="AlphaFoldDB" id="A0A023BUU7"/>
<dbReference type="RefSeq" id="WP_034242564.1">
    <property type="nucleotide sequence ID" value="NZ_AQRA01000005.1"/>
</dbReference>
<organism evidence="2 3">
    <name type="scientific">Aquimarina atlantica</name>
    <dbReference type="NCBI Taxonomy" id="1317122"/>
    <lineage>
        <taxon>Bacteria</taxon>
        <taxon>Pseudomonadati</taxon>
        <taxon>Bacteroidota</taxon>
        <taxon>Flavobacteriia</taxon>
        <taxon>Flavobacteriales</taxon>
        <taxon>Flavobacteriaceae</taxon>
        <taxon>Aquimarina</taxon>
    </lineage>
</organism>
<dbReference type="STRING" id="1317122.ATO12_17740"/>
<dbReference type="InterPro" id="IPR050789">
    <property type="entry name" value="Diverse_Enzym_Activities"/>
</dbReference>
<dbReference type="eggNOG" id="COG1680">
    <property type="taxonomic scope" value="Bacteria"/>
</dbReference>
<keyword evidence="3" id="KW-1185">Reference proteome</keyword>
<comment type="caution">
    <text evidence="2">The sequence shown here is derived from an EMBL/GenBank/DDBJ whole genome shotgun (WGS) entry which is preliminary data.</text>
</comment>
<reference evidence="2 3" key="1">
    <citation type="submission" date="2014-04" db="EMBL/GenBank/DDBJ databases">
        <title>Aquimarina sp. 22II-S11-z7 Genome Sequencing.</title>
        <authorList>
            <person name="Lai Q."/>
        </authorList>
    </citation>
    <scope>NUCLEOTIDE SEQUENCE [LARGE SCALE GENOMIC DNA]</scope>
    <source>
        <strain evidence="2 3">22II-S11-z7</strain>
    </source>
</reference>
<sequence>MKNIVTQTFFILIISTFCYGQNSYKYSQPKNLEDGWETSNLHSQNIDTTKIYQLFNQVQSSKNKLHSILLVKNNQIVIEEYFNDHSANKQHDLRSSTKSIRSILLGIAIDKGFIDSIDDPISKYLKNLVPTKNLDKRKDKITIRHLLTMSSGFDCNDWDKKSAGQEDRVYKKKDWLQYTLNLPMVNEPGTVSNYCSMGVVLIAEIISLASKMTIDTFAQQYLFNPLGITNISWEHTSNKKVISSGKRLYMTSRDMAKIGQLILNNGKWNEKQVVSKKWIEESTTPKTKITGIDYGYLWWNIPFKVGEKMVVSKTATGNGGQYIMIFPKLDMVAVFTGGAYNSQEDKLPFTIMKDIFLPAFVNKK</sequence>
<proteinExistence type="predicted"/>
<gene>
    <name evidence="2" type="ORF">ATO12_17740</name>
</gene>
<evidence type="ECO:0000313" key="3">
    <source>
        <dbReference type="Proteomes" id="UP000023541"/>
    </source>
</evidence>
<evidence type="ECO:0000313" key="2">
    <source>
        <dbReference type="EMBL" id="EZH73776.1"/>
    </source>
</evidence>
<protein>
    <submittedName>
        <fullName evidence="2">Beta-lactamase</fullName>
    </submittedName>
</protein>
<dbReference type="PANTHER" id="PTHR43283">
    <property type="entry name" value="BETA-LACTAMASE-RELATED"/>
    <property type="match status" value="1"/>
</dbReference>
<dbReference type="OrthoDB" id="9773047at2"/>